<dbReference type="InterPro" id="IPR002173">
    <property type="entry name" value="Carboh/pur_kinase_PfkB_CS"/>
</dbReference>
<evidence type="ECO:0000256" key="3">
    <source>
        <dbReference type="ARBA" id="ARBA00012119"/>
    </source>
</evidence>
<keyword evidence="5" id="KW-0660">Purine salvage</keyword>
<comment type="pathway">
    <text evidence="2">Purine metabolism; AMP biosynthesis via salvage pathway; AMP from adenosine: step 1/1.</text>
</comment>
<evidence type="ECO:0000256" key="7">
    <source>
        <dbReference type="ARBA" id="ARBA00022777"/>
    </source>
</evidence>
<protein>
    <recommendedName>
        <fullName evidence="3">adenosine kinase</fullName>
        <ecNumber evidence="3">2.7.1.20</ecNumber>
    </recommendedName>
</protein>
<feature type="active site" description="Proton acceptor" evidence="9">
    <location>
        <position position="242"/>
    </location>
</feature>
<keyword evidence="6" id="KW-0547">Nucleotide-binding</keyword>
<evidence type="ECO:0000256" key="6">
    <source>
        <dbReference type="ARBA" id="ARBA00022741"/>
    </source>
</evidence>
<comment type="cofactor">
    <cofactor evidence="1">
        <name>Mg(2+)</name>
        <dbReference type="ChEBI" id="CHEBI:18420"/>
    </cofactor>
</comment>
<dbReference type="AlphaFoldDB" id="A0A2M7R8F0"/>
<dbReference type="EMBL" id="PFLX01000001">
    <property type="protein sequence ID" value="PIY91079.1"/>
    <property type="molecule type" value="Genomic_DNA"/>
</dbReference>
<evidence type="ECO:0000259" key="10">
    <source>
        <dbReference type="Pfam" id="PF00294"/>
    </source>
</evidence>
<dbReference type="GO" id="GO:0006166">
    <property type="term" value="P:purine ribonucleoside salvage"/>
    <property type="evidence" value="ECO:0007669"/>
    <property type="project" value="UniProtKB-KW"/>
</dbReference>
<keyword evidence="8" id="KW-0067">ATP-binding</keyword>
<dbReference type="GO" id="GO:0005524">
    <property type="term" value="F:ATP binding"/>
    <property type="evidence" value="ECO:0007669"/>
    <property type="project" value="UniProtKB-KW"/>
</dbReference>
<comment type="caution">
    <text evidence="11">The sequence shown here is derived from an EMBL/GenBank/DDBJ whole genome shotgun (WGS) entry which is preliminary data.</text>
</comment>
<dbReference type="GO" id="GO:0006144">
    <property type="term" value="P:purine nucleobase metabolic process"/>
    <property type="evidence" value="ECO:0007669"/>
    <property type="project" value="TreeGrafter"/>
</dbReference>
<dbReference type="PANTHER" id="PTHR45769">
    <property type="entry name" value="ADENOSINE KINASE"/>
    <property type="match status" value="1"/>
</dbReference>
<evidence type="ECO:0000256" key="5">
    <source>
        <dbReference type="ARBA" id="ARBA00022726"/>
    </source>
</evidence>
<dbReference type="EC" id="2.7.1.20" evidence="3"/>
<keyword evidence="7" id="KW-0418">Kinase</keyword>
<dbReference type="GO" id="GO:0005829">
    <property type="term" value="C:cytosol"/>
    <property type="evidence" value="ECO:0007669"/>
    <property type="project" value="TreeGrafter"/>
</dbReference>
<gene>
    <name evidence="11" type="ORF">COY72_00025</name>
</gene>
<feature type="domain" description="Carbohydrate kinase PfkB" evidence="10">
    <location>
        <begin position="42"/>
        <end position="279"/>
    </location>
</feature>
<dbReference type="InterPro" id="IPR011611">
    <property type="entry name" value="PfkB_dom"/>
</dbReference>
<evidence type="ECO:0000256" key="4">
    <source>
        <dbReference type="ARBA" id="ARBA00022679"/>
    </source>
</evidence>
<dbReference type="GO" id="GO:0004001">
    <property type="term" value="F:adenosine kinase activity"/>
    <property type="evidence" value="ECO:0007669"/>
    <property type="project" value="UniProtKB-EC"/>
</dbReference>
<reference evidence="12" key="1">
    <citation type="submission" date="2017-09" db="EMBL/GenBank/DDBJ databases">
        <title>Depth-based differentiation of microbial function through sediment-hosted aquifers and enrichment of novel symbionts in the deep terrestrial subsurface.</title>
        <authorList>
            <person name="Probst A.J."/>
            <person name="Ladd B."/>
            <person name="Jarett J.K."/>
            <person name="Geller-Mcgrath D.E."/>
            <person name="Sieber C.M.K."/>
            <person name="Emerson J.B."/>
            <person name="Anantharaman K."/>
            <person name="Thomas B.C."/>
            <person name="Malmstrom R."/>
            <person name="Stieglmeier M."/>
            <person name="Klingl A."/>
            <person name="Woyke T."/>
            <person name="Ryan C.M."/>
            <person name="Banfield J.F."/>
        </authorList>
    </citation>
    <scope>NUCLEOTIDE SEQUENCE [LARGE SCALE GENOMIC DNA]</scope>
</reference>
<organism evidence="11 12">
    <name type="scientific">Candidatus Nealsonbacteria bacterium CG_4_10_14_0_8_um_filter_35_10</name>
    <dbReference type="NCBI Taxonomy" id="1974683"/>
    <lineage>
        <taxon>Bacteria</taxon>
        <taxon>Candidatus Nealsoniibacteriota</taxon>
    </lineage>
</organism>
<dbReference type="Proteomes" id="UP000230055">
    <property type="component" value="Unassembled WGS sequence"/>
</dbReference>
<proteinExistence type="predicted"/>
<dbReference type="Pfam" id="PF00294">
    <property type="entry name" value="PfkB"/>
    <property type="match status" value="1"/>
</dbReference>
<dbReference type="SUPFAM" id="SSF53613">
    <property type="entry name" value="Ribokinase-like"/>
    <property type="match status" value="1"/>
</dbReference>
<name>A0A2M7R8F0_9BACT</name>
<evidence type="ECO:0000256" key="1">
    <source>
        <dbReference type="ARBA" id="ARBA00001946"/>
    </source>
</evidence>
<dbReference type="InterPro" id="IPR001805">
    <property type="entry name" value="Adenokinase"/>
</dbReference>
<dbReference type="PANTHER" id="PTHR45769:SF3">
    <property type="entry name" value="ADENOSINE KINASE"/>
    <property type="match status" value="1"/>
</dbReference>
<dbReference type="InterPro" id="IPR029056">
    <property type="entry name" value="Ribokinase-like"/>
</dbReference>
<evidence type="ECO:0000313" key="11">
    <source>
        <dbReference type="EMBL" id="PIY91079.1"/>
    </source>
</evidence>
<evidence type="ECO:0000256" key="9">
    <source>
        <dbReference type="PIRSR" id="PIRSR601805-1"/>
    </source>
</evidence>
<keyword evidence="4" id="KW-0808">Transferase</keyword>
<dbReference type="PROSITE" id="PS00584">
    <property type="entry name" value="PFKB_KINASES_2"/>
    <property type="match status" value="1"/>
</dbReference>
<sequence>MELFSNFNLNKIAFEQKIVQDLLFIGNISFDKITSRSGISRCVIGGGAYNSAYCASLVSNLKIKVFSVVGKDFPISIIKDRGIDVSGIHIVEEHSNTFIINEQSGDIFFENNQPLEFHLNNKEHAKHVHISCRKGIRYPYLCLKNTIYHSSSTDVISSSLKEKIDEIKKCLKAINMLFLNNYEYDMLNKCLDIETAHLFPKVIIFITKGKGGVTVKKHKKEISFPGINIKKEDIVSTTGSGDAFIGGFLGSYYSSRPFCESLAIGVSIATLSIQDFGISHVTNKLSVLDEYFNKLMPIYKQKEHEIYEFLQER</sequence>
<accession>A0A2M7R8F0</accession>
<dbReference type="Gene3D" id="3.40.1190.20">
    <property type="match status" value="1"/>
</dbReference>
<evidence type="ECO:0000256" key="2">
    <source>
        <dbReference type="ARBA" id="ARBA00004801"/>
    </source>
</evidence>
<evidence type="ECO:0000256" key="8">
    <source>
        <dbReference type="ARBA" id="ARBA00022840"/>
    </source>
</evidence>
<evidence type="ECO:0000313" key="12">
    <source>
        <dbReference type="Proteomes" id="UP000230055"/>
    </source>
</evidence>